<name>K0SRA5_THAOC</name>
<protein>
    <submittedName>
        <fullName evidence="3">Uncharacterized protein</fullName>
    </submittedName>
</protein>
<feature type="compositionally biased region" description="Pro residues" evidence="1">
    <location>
        <begin position="361"/>
        <end position="373"/>
    </location>
</feature>
<keyword evidence="4" id="KW-1185">Reference proteome</keyword>
<keyword evidence="2" id="KW-1133">Transmembrane helix</keyword>
<comment type="caution">
    <text evidence="3">The sequence shown here is derived from an EMBL/GenBank/DDBJ whole genome shotgun (WGS) entry which is preliminary data.</text>
</comment>
<dbReference type="EMBL" id="AGNL01012355">
    <property type="protein sequence ID" value="EJK67935.1"/>
    <property type="molecule type" value="Genomic_DNA"/>
</dbReference>
<feature type="compositionally biased region" description="Low complexity" evidence="1">
    <location>
        <begin position="350"/>
        <end position="360"/>
    </location>
</feature>
<evidence type="ECO:0000313" key="4">
    <source>
        <dbReference type="Proteomes" id="UP000266841"/>
    </source>
</evidence>
<dbReference type="AlphaFoldDB" id="K0SRA5"/>
<accession>K0SRA5</accession>
<dbReference type="Proteomes" id="UP000266841">
    <property type="component" value="Unassembled WGS sequence"/>
</dbReference>
<evidence type="ECO:0000313" key="3">
    <source>
        <dbReference type="EMBL" id="EJK67935.1"/>
    </source>
</evidence>
<reference evidence="3 4" key="1">
    <citation type="journal article" date="2012" name="Genome Biol.">
        <title>Genome and low-iron response of an oceanic diatom adapted to chronic iron limitation.</title>
        <authorList>
            <person name="Lommer M."/>
            <person name="Specht M."/>
            <person name="Roy A.S."/>
            <person name="Kraemer L."/>
            <person name="Andreson R."/>
            <person name="Gutowska M.A."/>
            <person name="Wolf J."/>
            <person name="Bergner S.V."/>
            <person name="Schilhabel M.B."/>
            <person name="Klostermeier U.C."/>
            <person name="Beiko R.G."/>
            <person name="Rosenstiel P."/>
            <person name="Hippler M."/>
            <person name="Laroche J."/>
        </authorList>
    </citation>
    <scope>NUCLEOTIDE SEQUENCE [LARGE SCALE GENOMIC DNA]</scope>
    <source>
        <strain evidence="3 4">CCMP1005</strain>
    </source>
</reference>
<evidence type="ECO:0000256" key="2">
    <source>
        <dbReference type="SAM" id="Phobius"/>
    </source>
</evidence>
<keyword evidence="2" id="KW-0812">Transmembrane</keyword>
<feature type="transmembrane region" description="Helical" evidence="2">
    <location>
        <begin position="216"/>
        <end position="243"/>
    </location>
</feature>
<proteinExistence type="predicted"/>
<sequence length="413" mass="44812">MSITETKRKFILRGLTDPAAEVPAEYRVVQRDAPPAVVYLVRLGPLRLERLPHGRQVVVPALLLDVDHVHFCCCFFDNGSAQVQTGEMGVVPICARKASRPTQSLSRQEILTVGVDLVLEDYVHRAHQEVDVPHGAVDPPLVLDEDPVGLYDHVDVERVRLGPRPARIGGSRYDLVGHRAGQRDVLGLGIVRFGLRHCPGVPAPLFAIGPLVLRRLLLVMVAMTVLVAVLVTVPVVILVGHVARPPPPLPRLLPARRAPHPYPPMCPVARDDAAPAVPLPPHAGHAARRPVDGQYRQASAAVLGRVGREEGGAPGRPRGVDGARREGVRGPVRHGRARHVPQQERGRTAVPVVPVGLDGVPPRPAGGPLPPLPGRVRHRLGEPPVQRDVYHIRRSVARPPAVRGRGRRRGAYE</sequence>
<feature type="region of interest" description="Disordered" evidence="1">
    <location>
        <begin position="307"/>
        <end position="375"/>
    </location>
</feature>
<keyword evidence="2" id="KW-0472">Membrane</keyword>
<organism evidence="3 4">
    <name type="scientific">Thalassiosira oceanica</name>
    <name type="common">Marine diatom</name>
    <dbReference type="NCBI Taxonomy" id="159749"/>
    <lineage>
        <taxon>Eukaryota</taxon>
        <taxon>Sar</taxon>
        <taxon>Stramenopiles</taxon>
        <taxon>Ochrophyta</taxon>
        <taxon>Bacillariophyta</taxon>
        <taxon>Coscinodiscophyceae</taxon>
        <taxon>Thalassiosirophycidae</taxon>
        <taxon>Thalassiosirales</taxon>
        <taxon>Thalassiosiraceae</taxon>
        <taxon>Thalassiosira</taxon>
    </lineage>
</organism>
<gene>
    <name evidence="3" type="ORF">THAOC_10954</name>
</gene>
<evidence type="ECO:0000256" key="1">
    <source>
        <dbReference type="SAM" id="MobiDB-lite"/>
    </source>
</evidence>
<feature type="compositionally biased region" description="Basic and acidic residues" evidence="1">
    <location>
        <begin position="318"/>
        <end position="328"/>
    </location>
</feature>